<sequence length="93" mass="10041">MTALLEAASSRGCPAHSAISDAMALLEQSSIFWNIWATSSERSSACSAGRTMARSWVTKDCSLAISFITNRWSHTQEGGEYMGRSLDATFSVS</sequence>
<dbReference type="AlphaFoldDB" id="A0A5J9UW80"/>
<proteinExistence type="predicted"/>
<dbReference type="Gramene" id="TVU27300">
    <property type="protein sequence ID" value="TVU27300"/>
    <property type="gene ID" value="EJB05_29901"/>
</dbReference>
<reference evidence="1 2" key="1">
    <citation type="journal article" date="2019" name="Sci. Rep.">
        <title>A high-quality genome of Eragrostis curvula grass provides insights into Poaceae evolution and supports new strategies to enhance forage quality.</title>
        <authorList>
            <person name="Carballo J."/>
            <person name="Santos B.A.C.M."/>
            <person name="Zappacosta D."/>
            <person name="Garbus I."/>
            <person name="Selva J.P."/>
            <person name="Gallo C.A."/>
            <person name="Diaz A."/>
            <person name="Albertini E."/>
            <person name="Caccamo M."/>
            <person name="Echenique V."/>
        </authorList>
    </citation>
    <scope>NUCLEOTIDE SEQUENCE [LARGE SCALE GENOMIC DNA]</scope>
    <source>
        <strain evidence="2">cv. Victoria</strain>
        <tissue evidence="1">Leaf</tissue>
    </source>
</reference>
<evidence type="ECO:0000313" key="1">
    <source>
        <dbReference type="EMBL" id="TVU27300.1"/>
    </source>
</evidence>
<gene>
    <name evidence="1" type="ORF">EJB05_29901</name>
</gene>
<dbReference type="EMBL" id="RWGY01000013">
    <property type="protein sequence ID" value="TVU27300.1"/>
    <property type="molecule type" value="Genomic_DNA"/>
</dbReference>
<protein>
    <submittedName>
        <fullName evidence="1">Uncharacterized protein</fullName>
    </submittedName>
</protein>
<accession>A0A5J9UW80</accession>
<comment type="caution">
    <text evidence="1">The sequence shown here is derived from an EMBL/GenBank/DDBJ whole genome shotgun (WGS) entry which is preliminary data.</text>
</comment>
<organism evidence="1 2">
    <name type="scientific">Eragrostis curvula</name>
    <name type="common">weeping love grass</name>
    <dbReference type="NCBI Taxonomy" id="38414"/>
    <lineage>
        <taxon>Eukaryota</taxon>
        <taxon>Viridiplantae</taxon>
        <taxon>Streptophyta</taxon>
        <taxon>Embryophyta</taxon>
        <taxon>Tracheophyta</taxon>
        <taxon>Spermatophyta</taxon>
        <taxon>Magnoliopsida</taxon>
        <taxon>Liliopsida</taxon>
        <taxon>Poales</taxon>
        <taxon>Poaceae</taxon>
        <taxon>PACMAD clade</taxon>
        <taxon>Chloridoideae</taxon>
        <taxon>Eragrostideae</taxon>
        <taxon>Eragrostidinae</taxon>
        <taxon>Eragrostis</taxon>
    </lineage>
</organism>
<dbReference type="Proteomes" id="UP000324897">
    <property type="component" value="Chromosome 2"/>
</dbReference>
<keyword evidence="2" id="KW-1185">Reference proteome</keyword>
<evidence type="ECO:0000313" key="2">
    <source>
        <dbReference type="Proteomes" id="UP000324897"/>
    </source>
</evidence>
<name>A0A5J9UW80_9POAL</name>